<evidence type="ECO:0000313" key="2">
    <source>
        <dbReference type="EMBL" id="MCG2588973.1"/>
    </source>
</evidence>
<dbReference type="RefSeq" id="WP_237854105.1">
    <property type="nucleotide sequence ID" value="NZ_JAKLWS010000011.1"/>
</dbReference>
<feature type="transmembrane region" description="Helical" evidence="1">
    <location>
        <begin position="87"/>
        <end position="108"/>
    </location>
</feature>
<evidence type="ECO:0000313" key="3">
    <source>
        <dbReference type="Proteomes" id="UP001165366"/>
    </source>
</evidence>
<dbReference type="InterPro" id="IPR002514">
    <property type="entry name" value="Transposase_8"/>
</dbReference>
<dbReference type="EMBL" id="JAKLWS010000011">
    <property type="protein sequence ID" value="MCG2588973.1"/>
    <property type="molecule type" value="Genomic_DNA"/>
</dbReference>
<dbReference type="Proteomes" id="UP001165366">
    <property type="component" value="Unassembled WGS sequence"/>
</dbReference>
<accession>A0ABS9KDR6</accession>
<proteinExistence type="predicted"/>
<sequence>MSKKQKQFTDEEKNSIALKAVSGGDDAIKELSEKHNISEEEIRNWIRETGVKPVKEKEEEVSLDASENFIASVSYGANFDNLNYKRLVFWTVFGIAVILIFIQSIIFIHDYTTSSSTQLQSEQSRFYNIEEIQQSDQETLNSFGVVDAEAGIYRIPIDSAITDIANE</sequence>
<organism evidence="2 3">
    <name type="scientific">Rhodohalobacter sulfatireducens</name>
    <dbReference type="NCBI Taxonomy" id="2911366"/>
    <lineage>
        <taxon>Bacteria</taxon>
        <taxon>Pseudomonadati</taxon>
        <taxon>Balneolota</taxon>
        <taxon>Balneolia</taxon>
        <taxon>Balneolales</taxon>
        <taxon>Balneolaceae</taxon>
        <taxon>Rhodohalobacter</taxon>
    </lineage>
</organism>
<protein>
    <submittedName>
        <fullName evidence="2">Transposase</fullName>
    </submittedName>
</protein>
<reference evidence="2" key="2">
    <citation type="submission" date="2024-05" db="EMBL/GenBank/DDBJ databases">
        <title>Rhodohalobacter halophilus gen. nov., sp. nov., a moderately halophilic member of the family Balneolaceae.</title>
        <authorList>
            <person name="Xia J."/>
        </authorList>
    </citation>
    <scope>NUCLEOTIDE SEQUENCE</scope>
    <source>
        <strain evidence="2">WB101</strain>
    </source>
</reference>
<keyword evidence="1" id="KW-1133">Transmembrane helix</keyword>
<evidence type="ECO:0000256" key="1">
    <source>
        <dbReference type="SAM" id="Phobius"/>
    </source>
</evidence>
<keyword evidence="1" id="KW-0812">Transmembrane</keyword>
<keyword evidence="1" id="KW-0472">Membrane</keyword>
<dbReference type="Pfam" id="PF01527">
    <property type="entry name" value="HTH_Tnp_1"/>
    <property type="match status" value="1"/>
</dbReference>
<name>A0ABS9KDR6_9BACT</name>
<keyword evidence="3" id="KW-1185">Reference proteome</keyword>
<reference evidence="2" key="1">
    <citation type="submission" date="2022-01" db="EMBL/GenBank/DDBJ databases">
        <authorList>
            <person name="Wang Y."/>
        </authorList>
    </citation>
    <scope>NUCLEOTIDE SEQUENCE</scope>
    <source>
        <strain evidence="2">WB101</strain>
    </source>
</reference>
<comment type="caution">
    <text evidence="2">The sequence shown here is derived from an EMBL/GenBank/DDBJ whole genome shotgun (WGS) entry which is preliminary data.</text>
</comment>
<gene>
    <name evidence="2" type="ORF">L6773_10365</name>
</gene>